<accession>A0AAW2HLR7</accession>
<feature type="region of interest" description="Disordered" evidence="1">
    <location>
        <begin position="127"/>
        <end position="154"/>
    </location>
</feature>
<evidence type="ECO:0008006" key="3">
    <source>
        <dbReference type="Google" id="ProtNLM"/>
    </source>
</evidence>
<gene>
    <name evidence="2" type="ORF">PYX00_008114</name>
</gene>
<sequence>MDSLDPLDFGNLTNLYRNQSALRLPQSYGENSGDFDDVEYPNPTFSLAADTKSRIFIGPNSDDDDRYKFFMVCAENKINALIERVREFNDNFERPEEFENEAVSMAIQQHGLRKNDTQNISHEYGIHNSLNKSNKLESDSDVPTTSNDSKNHMQKDDFDVDDIYFLNEAVAAAIEQKGLSSSMFSVSN</sequence>
<organism evidence="2">
    <name type="scientific">Menopon gallinae</name>
    <name type="common">poultry shaft louse</name>
    <dbReference type="NCBI Taxonomy" id="328185"/>
    <lineage>
        <taxon>Eukaryota</taxon>
        <taxon>Metazoa</taxon>
        <taxon>Ecdysozoa</taxon>
        <taxon>Arthropoda</taxon>
        <taxon>Hexapoda</taxon>
        <taxon>Insecta</taxon>
        <taxon>Pterygota</taxon>
        <taxon>Neoptera</taxon>
        <taxon>Paraneoptera</taxon>
        <taxon>Psocodea</taxon>
        <taxon>Troctomorpha</taxon>
        <taxon>Phthiraptera</taxon>
        <taxon>Amblycera</taxon>
        <taxon>Menoponidae</taxon>
        <taxon>Menopon</taxon>
    </lineage>
</organism>
<evidence type="ECO:0000256" key="1">
    <source>
        <dbReference type="SAM" id="MobiDB-lite"/>
    </source>
</evidence>
<evidence type="ECO:0000313" key="2">
    <source>
        <dbReference type="EMBL" id="KAL0270833.1"/>
    </source>
</evidence>
<name>A0AAW2HLR7_9NEOP</name>
<reference evidence="2" key="1">
    <citation type="journal article" date="2024" name="Gigascience">
        <title>Chromosome-level genome of the poultry shaft louse Menopon gallinae provides insight into the host-switching and adaptive evolution of parasitic lice.</title>
        <authorList>
            <person name="Xu Y."/>
            <person name="Ma L."/>
            <person name="Liu S."/>
            <person name="Liang Y."/>
            <person name="Liu Q."/>
            <person name="He Z."/>
            <person name="Tian L."/>
            <person name="Duan Y."/>
            <person name="Cai W."/>
            <person name="Li H."/>
            <person name="Song F."/>
        </authorList>
    </citation>
    <scope>NUCLEOTIDE SEQUENCE</scope>
    <source>
        <strain evidence="2">Cailab_2023a</strain>
    </source>
</reference>
<proteinExistence type="predicted"/>
<comment type="caution">
    <text evidence="2">The sequence shown here is derived from an EMBL/GenBank/DDBJ whole genome shotgun (WGS) entry which is preliminary data.</text>
</comment>
<dbReference type="AlphaFoldDB" id="A0AAW2HLR7"/>
<protein>
    <recommendedName>
        <fullName evidence="3">MAT1-2-1</fullName>
    </recommendedName>
</protein>
<dbReference type="EMBL" id="JARGDH010000004">
    <property type="protein sequence ID" value="KAL0270833.1"/>
    <property type="molecule type" value="Genomic_DNA"/>
</dbReference>